<keyword evidence="2" id="KW-1185">Reference proteome</keyword>
<dbReference type="Proteomes" id="UP001244563">
    <property type="component" value="Unassembled WGS sequence"/>
</dbReference>
<protein>
    <submittedName>
        <fullName evidence="1">Uncharacterized protein</fullName>
    </submittedName>
</protein>
<organism evidence="1 2">
    <name type="scientific">Paenarthrobacter nicotinovorans</name>
    <name type="common">Arthrobacter nicotinovorans</name>
    <dbReference type="NCBI Taxonomy" id="29320"/>
    <lineage>
        <taxon>Bacteria</taxon>
        <taxon>Bacillati</taxon>
        <taxon>Actinomycetota</taxon>
        <taxon>Actinomycetes</taxon>
        <taxon>Micrococcales</taxon>
        <taxon>Micrococcaceae</taxon>
        <taxon>Paenarthrobacter</taxon>
    </lineage>
</organism>
<gene>
    <name evidence="1" type="ORF">J2T10_001867</name>
</gene>
<evidence type="ECO:0000313" key="1">
    <source>
        <dbReference type="EMBL" id="MDQ0102221.1"/>
    </source>
</evidence>
<reference evidence="1 2" key="1">
    <citation type="submission" date="2023-07" db="EMBL/GenBank/DDBJ databases">
        <title>Sorghum-associated microbial communities from plants grown in Nebraska, USA.</title>
        <authorList>
            <person name="Schachtman D."/>
        </authorList>
    </citation>
    <scope>NUCLEOTIDE SEQUENCE [LARGE SCALE GENOMIC DNA]</scope>
    <source>
        <strain evidence="1 2">CC523</strain>
    </source>
</reference>
<comment type="caution">
    <text evidence="1">The sequence shown here is derived from an EMBL/GenBank/DDBJ whole genome shotgun (WGS) entry which is preliminary data.</text>
</comment>
<dbReference type="EMBL" id="JAUSSW010000004">
    <property type="protein sequence ID" value="MDQ0102221.1"/>
    <property type="molecule type" value="Genomic_DNA"/>
</dbReference>
<evidence type="ECO:0000313" key="2">
    <source>
        <dbReference type="Proteomes" id="UP001244563"/>
    </source>
</evidence>
<accession>A0ABT9TME8</accession>
<name>A0ABT9TME8_PAENI</name>
<dbReference type="RefSeq" id="WP_231949128.1">
    <property type="nucleotide sequence ID" value="NZ_BDDW01000006.1"/>
</dbReference>
<proteinExistence type="predicted"/>
<sequence length="147" mass="16391">MGLGHVHLDLAADLNLKDRRRNLLIDHTDKGLAYLDDELSKLMQQVRRLHGVLGPIHTAEQVITANDDQLTQAWKKRGELARAYQDIHSAQKTITSPAIDGQTVAITAVGHIRNSLELSGYWLNQRANSLDVNAARDPLPAVRNFDE</sequence>